<keyword evidence="2" id="KW-0963">Cytoplasm</keyword>
<comment type="similarity">
    <text evidence="2">Belongs to the archaeal Rpo5/eukaryotic RPB5 RNA polymerase subunit family.</text>
</comment>
<evidence type="ECO:0000256" key="3">
    <source>
        <dbReference type="SAM" id="MobiDB-lite"/>
    </source>
</evidence>
<sequence length="100" mass="11609">MASSKNSRKSHKKSVPKKTRDLNEVDISKHYLVPKHEKIDEQEKQELLRNYNIKLSDLPRIKISDPAIRKLEVKPGDVIKIIRDSPTAGESIYYRVVIED</sequence>
<dbReference type="EC" id="2.7.7.6" evidence="2"/>
<gene>
    <name evidence="2" type="primary">rpo5</name>
    <name evidence="2" type="synonym">rpoH</name>
    <name evidence="5" type="ORF">MJ1_0118</name>
</gene>
<feature type="compositionally biased region" description="Basic residues" evidence="3">
    <location>
        <begin position="1"/>
        <end position="17"/>
    </location>
</feature>
<comment type="subcellular location">
    <subcellularLocation>
        <location evidence="2">Cytoplasm</location>
    </subcellularLocation>
</comment>
<dbReference type="InterPro" id="IPR035913">
    <property type="entry name" value="RPB5-like_sf"/>
</dbReference>
<evidence type="ECO:0000313" key="5">
    <source>
        <dbReference type="EMBL" id="BBL45293.1"/>
    </source>
</evidence>
<dbReference type="FunFam" id="3.90.940.20:FF:000001">
    <property type="entry name" value="DNA-directed RNA polymerases I, II, and III subunit RPABC1"/>
    <property type="match status" value="1"/>
</dbReference>
<protein>
    <recommendedName>
        <fullName evidence="2">DNA-directed RNA polymerase subunit Rpo5</fullName>
        <ecNumber evidence="2">2.7.7.6</ecNumber>
    </recommendedName>
    <alternativeName>
        <fullName evidence="2">DNA-directed RNA polymerase subunit H</fullName>
    </alternativeName>
</protein>
<dbReference type="GO" id="GO:0005737">
    <property type="term" value="C:cytoplasm"/>
    <property type="evidence" value="ECO:0007669"/>
    <property type="project" value="UniProtKB-SubCell"/>
</dbReference>
<evidence type="ECO:0000259" key="4">
    <source>
        <dbReference type="Pfam" id="PF01191"/>
    </source>
</evidence>
<dbReference type="Gene3D" id="3.90.940.20">
    <property type="entry name" value="RPB5-like RNA polymerase subunit"/>
    <property type="match status" value="1"/>
</dbReference>
<dbReference type="AlphaFoldDB" id="A0A915SJW6"/>
<dbReference type="Proteomes" id="UP001055553">
    <property type="component" value="Chromosome"/>
</dbReference>
<dbReference type="GO" id="GO:0000428">
    <property type="term" value="C:DNA-directed RNA polymerase complex"/>
    <property type="evidence" value="ECO:0007669"/>
    <property type="project" value="UniProtKB-KW"/>
</dbReference>
<dbReference type="PANTHER" id="PTHR10535:SF0">
    <property type="entry name" value="DNA-DIRECTED RNA POLYMERASES I, II, AND III SUBUNIT RPABC1"/>
    <property type="match status" value="1"/>
</dbReference>
<evidence type="ECO:0000256" key="1">
    <source>
        <dbReference type="ARBA" id="ARBA00023163"/>
    </source>
</evidence>
<keyword evidence="2" id="KW-0548">Nucleotidyltransferase</keyword>
<dbReference type="GO" id="GO:0006366">
    <property type="term" value="P:transcription by RNA polymerase II"/>
    <property type="evidence" value="ECO:0007669"/>
    <property type="project" value="TreeGrafter"/>
</dbReference>
<evidence type="ECO:0000313" key="6">
    <source>
        <dbReference type="Proteomes" id="UP001055553"/>
    </source>
</evidence>
<dbReference type="RefSeq" id="WP_258393332.1">
    <property type="nucleotide sequence ID" value="NZ_AP019769.1"/>
</dbReference>
<dbReference type="InterPro" id="IPR000783">
    <property type="entry name" value="RNA_pol_subH/Rpb5_C"/>
</dbReference>
<dbReference type="InterPro" id="IPR014381">
    <property type="entry name" value="Arch_Rpo5/euc_Rpb5"/>
</dbReference>
<dbReference type="EMBL" id="AP019769">
    <property type="protein sequence ID" value="BBL45293.1"/>
    <property type="molecule type" value="Genomic_DNA"/>
</dbReference>
<evidence type="ECO:0000256" key="2">
    <source>
        <dbReference type="HAMAP-Rule" id="MF_00025"/>
    </source>
</evidence>
<dbReference type="GeneID" id="74568069"/>
<dbReference type="Pfam" id="PF01191">
    <property type="entry name" value="RNA_pol_Rpb5_C"/>
    <property type="match status" value="1"/>
</dbReference>
<dbReference type="KEGG" id="naer:MJ1_0118"/>
<feature type="region of interest" description="Disordered" evidence="3">
    <location>
        <begin position="1"/>
        <end position="23"/>
    </location>
</feature>
<dbReference type="GO" id="GO:0003677">
    <property type="term" value="F:DNA binding"/>
    <property type="evidence" value="ECO:0007669"/>
    <property type="project" value="InterPro"/>
</dbReference>
<comment type="subunit">
    <text evidence="2">Part of the RNA polymerase complex.</text>
</comment>
<proteinExistence type="inferred from homology"/>
<dbReference type="GO" id="GO:0042797">
    <property type="term" value="P:tRNA transcription by RNA polymerase III"/>
    <property type="evidence" value="ECO:0007669"/>
    <property type="project" value="TreeGrafter"/>
</dbReference>
<keyword evidence="1 2" id="KW-0804">Transcription</keyword>
<dbReference type="GO" id="GO:0006362">
    <property type="term" value="P:transcription elongation by RNA polymerase I"/>
    <property type="evidence" value="ECO:0007669"/>
    <property type="project" value="TreeGrafter"/>
</dbReference>
<dbReference type="HAMAP" id="MF_00025">
    <property type="entry name" value="RNApol_Rpo5_RPB5"/>
    <property type="match status" value="1"/>
</dbReference>
<dbReference type="PANTHER" id="PTHR10535">
    <property type="entry name" value="DNA-DIRECTED RNA POLYMERASES I, II, AND III SUBUNIT RPABC1"/>
    <property type="match status" value="1"/>
</dbReference>
<keyword evidence="2 5" id="KW-0240">DNA-directed RNA polymerase</keyword>
<reference evidence="6" key="1">
    <citation type="journal article" date="2022" name="Int. J. Syst. Evol. Microbiol.">
        <title>Nanobdella aerobiophila gen. nov., sp. nov., a thermoacidophilic, obligate ectosymbiotic archaeon, and proposal of Nanobdellaceae fam. nov., Nanobdellales ord. nov. and Nanobdellia class. nov.</title>
        <authorList>
            <person name="Kato S."/>
            <person name="Ogasawara A."/>
            <person name="Itoh T."/>
            <person name="Sakai H.D."/>
            <person name="Shimizu M."/>
            <person name="Yuki M."/>
            <person name="Kaneko M."/>
            <person name="Takashina T."/>
            <person name="Ohkuma M."/>
        </authorList>
    </citation>
    <scope>NUCLEOTIDE SEQUENCE [LARGE SCALE GENOMIC DNA]</scope>
    <source>
        <strain evidence="6">MJ1</strain>
    </source>
</reference>
<keyword evidence="6" id="KW-1185">Reference proteome</keyword>
<feature type="domain" description="RNA polymerase subunit H/Rpb5 C-terminal" evidence="4">
    <location>
        <begin position="25"/>
        <end position="97"/>
    </location>
</feature>
<comment type="catalytic activity">
    <reaction evidence="2">
        <text>RNA(n) + a ribonucleoside 5'-triphosphate = RNA(n+1) + diphosphate</text>
        <dbReference type="Rhea" id="RHEA:21248"/>
        <dbReference type="Rhea" id="RHEA-COMP:14527"/>
        <dbReference type="Rhea" id="RHEA-COMP:17342"/>
        <dbReference type="ChEBI" id="CHEBI:33019"/>
        <dbReference type="ChEBI" id="CHEBI:61557"/>
        <dbReference type="ChEBI" id="CHEBI:140395"/>
        <dbReference type="EC" id="2.7.7.6"/>
    </reaction>
</comment>
<dbReference type="NCBIfam" id="NF007129">
    <property type="entry name" value="PRK09570.1"/>
    <property type="match status" value="1"/>
</dbReference>
<accession>A0A915SJW6</accession>
<dbReference type="SUPFAM" id="SSF55287">
    <property type="entry name" value="RPB5-like RNA polymerase subunit"/>
    <property type="match status" value="1"/>
</dbReference>
<dbReference type="GO" id="GO:0003899">
    <property type="term" value="F:DNA-directed RNA polymerase activity"/>
    <property type="evidence" value="ECO:0007669"/>
    <property type="project" value="UniProtKB-UniRule"/>
</dbReference>
<keyword evidence="2" id="KW-0808">Transferase</keyword>
<organism evidence="5 6">
    <name type="scientific">Nanobdella aerobiophila</name>
    <dbReference type="NCBI Taxonomy" id="2586965"/>
    <lineage>
        <taxon>Archaea</taxon>
        <taxon>Nanobdellota</taxon>
        <taxon>Nanobdellia</taxon>
        <taxon>Nanobdellales</taxon>
        <taxon>Nanobdellaceae</taxon>
        <taxon>Nanobdella</taxon>
    </lineage>
</organism>
<name>A0A915SJW6_9ARCH</name>
<comment type="function">
    <text evidence="2">DNA-dependent RNA polymerase (RNAP) catalyzes the transcription of DNA into RNA using the four ribonucleoside triphosphates as substrates.</text>
</comment>